<dbReference type="RefSeq" id="WP_142505956.1">
    <property type="nucleotide sequence ID" value="NZ_FXTI01000007.1"/>
</dbReference>
<evidence type="ECO:0000259" key="10">
    <source>
        <dbReference type="Pfam" id="PF24708"/>
    </source>
</evidence>
<evidence type="ECO:0000256" key="4">
    <source>
        <dbReference type="ARBA" id="ARBA00022525"/>
    </source>
</evidence>
<dbReference type="Gene3D" id="3.40.50.1820">
    <property type="entry name" value="alpha/beta hydrolase"/>
    <property type="match status" value="1"/>
</dbReference>
<keyword evidence="4" id="KW-0964">Secreted</keyword>
<keyword evidence="7" id="KW-0442">Lipid degradation</keyword>
<dbReference type="EC" id="3.1.1.3" evidence="3"/>
<evidence type="ECO:0000256" key="6">
    <source>
        <dbReference type="ARBA" id="ARBA00022801"/>
    </source>
</evidence>
<evidence type="ECO:0000256" key="8">
    <source>
        <dbReference type="ARBA" id="ARBA00023098"/>
    </source>
</evidence>
<dbReference type="GO" id="GO:0016042">
    <property type="term" value="P:lipid catabolic process"/>
    <property type="evidence" value="ECO:0007669"/>
    <property type="project" value="UniProtKB-KW"/>
</dbReference>
<keyword evidence="8" id="KW-0443">Lipid metabolism</keyword>
<evidence type="ECO:0000256" key="3">
    <source>
        <dbReference type="ARBA" id="ARBA00013279"/>
    </source>
</evidence>
<evidence type="ECO:0000313" key="12">
    <source>
        <dbReference type="Proteomes" id="UP000315636"/>
    </source>
</evidence>
<sequence>MQSLLSGWMVVVLSLLPLGTLEASTSSPSLPDSVHSTEKEEERKIKPNVDVEPEKKQPNNTYPIILVHGLGGFDTLYGFHYWGGSRSIAESLRKKGYEVYTTDIGTFSSNWDRACELYAQIKGGRVDYGKAHSEKHGHARYGRTYPGLYPEWGTVDPHTNNVRKVHLISHSMGGQTARMLVHLLVHGDSKERKHTPKKKVSSLFAEKKRSWVHSMVTLSTPHDGTPFLYEVSEKFPYIQQVIGAMAAVFGNRPIIDYDFKLDQWGLKRKSGESFDSYLNRVINSRFWEKTKDTAEWDLSPEGAREINRLTSAQPDIYYFSVGNEQTYRDPFTGYQRPELWMNPLFYYPAIVIGRSNRINGDIVINQSWWENDGLVSTNSMDGPEIGSTDEIVSFDGKPKIGKWNYLGTLDSYDHLDIVGIGIRDMRDWFGDLAQLLQSLPR</sequence>
<dbReference type="OrthoDB" id="2004167at2"/>
<dbReference type="Pfam" id="PF24708">
    <property type="entry name" value="Lip_C"/>
    <property type="match status" value="1"/>
</dbReference>
<name>A0A521E4A3_9BACL</name>
<feature type="region of interest" description="Disordered" evidence="9">
    <location>
        <begin position="23"/>
        <end position="57"/>
    </location>
</feature>
<proteinExistence type="predicted"/>
<accession>A0A521E4A3</accession>
<dbReference type="PANTHER" id="PTHR34043">
    <property type="entry name" value="ALPHA/BETA-HYDROLASES SUPERFAMILY PROTEIN"/>
    <property type="match status" value="1"/>
</dbReference>
<evidence type="ECO:0000256" key="1">
    <source>
        <dbReference type="ARBA" id="ARBA00001024"/>
    </source>
</evidence>
<dbReference type="Proteomes" id="UP000315636">
    <property type="component" value="Unassembled WGS sequence"/>
</dbReference>
<dbReference type="PANTHER" id="PTHR34043:SF3">
    <property type="entry name" value="ALPHA_BETA-HYDROLASES SUPERFAMILY PROTEIN"/>
    <property type="match status" value="1"/>
</dbReference>
<dbReference type="AlphaFoldDB" id="A0A521E4A3"/>
<dbReference type="SUPFAM" id="SSF53474">
    <property type="entry name" value="alpha/beta-Hydrolases"/>
    <property type="match status" value="1"/>
</dbReference>
<comment type="catalytic activity">
    <reaction evidence="1">
        <text>a triacylglycerol + H2O = a diacylglycerol + a fatty acid + H(+)</text>
        <dbReference type="Rhea" id="RHEA:12044"/>
        <dbReference type="ChEBI" id="CHEBI:15377"/>
        <dbReference type="ChEBI" id="CHEBI:15378"/>
        <dbReference type="ChEBI" id="CHEBI:17855"/>
        <dbReference type="ChEBI" id="CHEBI:18035"/>
        <dbReference type="ChEBI" id="CHEBI:28868"/>
        <dbReference type="EC" id="3.1.1.3"/>
    </reaction>
</comment>
<dbReference type="EMBL" id="FXTI01000007">
    <property type="protein sequence ID" value="SMO78201.1"/>
    <property type="molecule type" value="Genomic_DNA"/>
</dbReference>
<keyword evidence="6" id="KW-0378">Hydrolase</keyword>
<evidence type="ECO:0000256" key="2">
    <source>
        <dbReference type="ARBA" id="ARBA00004613"/>
    </source>
</evidence>
<feature type="domain" description="Lipase-like C-terminal" evidence="10">
    <location>
        <begin position="60"/>
        <end position="436"/>
    </location>
</feature>
<gene>
    <name evidence="11" type="ORF">SAMN06264849_107156</name>
</gene>
<keyword evidence="12" id="KW-1185">Reference proteome</keyword>
<feature type="compositionally biased region" description="Basic and acidic residues" evidence="9">
    <location>
        <begin position="35"/>
        <end position="57"/>
    </location>
</feature>
<evidence type="ECO:0000256" key="9">
    <source>
        <dbReference type="SAM" id="MobiDB-lite"/>
    </source>
</evidence>
<reference evidence="11 12" key="1">
    <citation type="submission" date="2017-05" db="EMBL/GenBank/DDBJ databases">
        <authorList>
            <person name="Varghese N."/>
            <person name="Submissions S."/>
        </authorList>
    </citation>
    <scope>NUCLEOTIDE SEQUENCE [LARGE SCALE GENOMIC DNA]</scope>
    <source>
        <strain evidence="11 12">DSM 45474</strain>
    </source>
</reference>
<dbReference type="InterPro" id="IPR029058">
    <property type="entry name" value="AB_hydrolase_fold"/>
</dbReference>
<evidence type="ECO:0000313" key="11">
    <source>
        <dbReference type="EMBL" id="SMO78201.1"/>
    </source>
</evidence>
<dbReference type="InterPro" id="IPR056304">
    <property type="entry name" value="Lip-like_C"/>
</dbReference>
<keyword evidence="5" id="KW-0732">Signal</keyword>
<dbReference type="GO" id="GO:0005576">
    <property type="term" value="C:extracellular region"/>
    <property type="evidence" value="ECO:0007669"/>
    <property type="project" value="UniProtKB-SubCell"/>
</dbReference>
<organism evidence="11 12">
    <name type="scientific">Melghirimyces algeriensis</name>
    <dbReference type="NCBI Taxonomy" id="910412"/>
    <lineage>
        <taxon>Bacteria</taxon>
        <taxon>Bacillati</taxon>
        <taxon>Bacillota</taxon>
        <taxon>Bacilli</taxon>
        <taxon>Bacillales</taxon>
        <taxon>Thermoactinomycetaceae</taxon>
        <taxon>Melghirimyces</taxon>
    </lineage>
</organism>
<comment type="subcellular location">
    <subcellularLocation>
        <location evidence="2">Secreted</location>
    </subcellularLocation>
</comment>
<protein>
    <recommendedName>
        <fullName evidence="3">triacylglycerol lipase</fullName>
        <ecNumber evidence="3">3.1.1.3</ecNumber>
    </recommendedName>
</protein>
<evidence type="ECO:0000256" key="5">
    <source>
        <dbReference type="ARBA" id="ARBA00022729"/>
    </source>
</evidence>
<dbReference type="GO" id="GO:0004806">
    <property type="term" value="F:triacylglycerol lipase activity"/>
    <property type="evidence" value="ECO:0007669"/>
    <property type="project" value="UniProtKB-EC"/>
</dbReference>
<evidence type="ECO:0000256" key="7">
    <source>
        <dbReference type="ARBA" id="ARBA00022963"/>
    </source>
</evidence>